<dbReference type="Pfam" id="PF00933">
    <property type="entry name" value="Glyco_hydro_3"/>
    <property type="match status" value="1"/>
</dbReference>
<comment type="similarity">
    <text evidence="1">Belongs to the glycosyl hydrolase 3 family.</text>
</comment>
<evidence type="ECO:0000256" key="1">
    <source>
        <dbReference type="ARBA" id="ARBA00005336"/>
    </source>
</evidence>
<protein>
    <submittedName>
        <fullName evidence="5">Glycoside hydrolase family 3 C-terminal domain-containing protein</fullName>
    </submittedName>
</protein>
<dbReference type="Gene3D" id="2.60.120.260">
    <property type="entry name" value="Galactose-binding domain-like"/>
    <property type="match status" value="1"/>
</dbReference>
<dbReference type="InterPro" id="IPR017853">
    <property type="entry name" value="GH"/>
</dbReference>
<dbReference type="RefSeq" id="WP_344035801.1">
    <property type="nucleotide sequence ID" value="NZ_BAAAKE010000003.1"/>
</dbReference>
<dbReference type="GO" id="GO:0016787">
    <property type="term" value="F:hydrolase activity"/>
    <property type="evidence" value="ECO:0007669"/>
    <property type="project" value="UniProtKB-KW"/>
</dbReference>
<accession>A0ABV9YCD7</accession>
<dbReference type="Gene3D" id="2.60.40.10">
    <property type="entry name" value="Immunoglobulins"/>
    <property type="match status" value="1"/>
</dbReference>
<proteinExistence type="inferred from homology"/>
<evidence type="ECO:0000256" key="2">
    <source>
        <dbReference type="ARBA" id="ARBA00022801"/>
    </source>
</evidence>
<dbReference type="PRINTS" id="PR00133">
    <property type="entry name" value="GLHYDRLASE3"/>
</dbReference>
<dbReference type="SUPFAM" id="SSF51445">
    <property type="entry name" value="(Trans)glycosidases"/>
    <property type="match status" value="1"/>
</dbReference>
<dbReference type="EMBL" id="JBHSJB010000042">
    <property type="protein sequence ID" value="MFC5059282.1"/>
    <property type="molecule type" value="Genomic_DNA"/>
</dbReference>
<gene>
    <name evidence="5" type="ORF">ACFPFM_36675</name>
</gene>
<evidence type="ECO:0000259" key="3">
    <source>
        <dbReference type="Pfam" id="PF00933"/>
    </source>
</evidence>
<dbReference type="Pfam" id="PF01915">
    <property type="entry name" value="Glyco_hydro_3_C"/>
    <property type="match status" value="1"/>
</dbReference>
<dbReference type="PANTHER" id="PTHR42715">
    <property type="entry name" value="BETA-GLUCOSIDASE"/>
    <property type="match status" value="1"/>
</dbReference>
<keyword evidence="2 5" id="KW-0378">Hydrolase</keyword>
<dbReference type="Gene3D" id="3.20.20.300">
    <property type="entry name" value="Glycoside hydrolase, family 3, N-terminal domain"/>
    <property type="match status" value="1"/>
</dbReference>
<evidence type="ECO:0000259" key="4">
    <source>
        <dbReference type="Pfam" id="PF01915"/>
    </source>
</evidence>
<name>A0ABV9YCD7_9PSEU</name>
<dbReference type="InterPro" id="IPR050288">
    <property type="entry name" value="Cellulose_deg_GH3"/>
</dbReference>
<dbReference type="Proteomes" id="UP001595833">
    <property type="component" value="Unassembled WGS sequence"/>
</dbReference>
<dbReference type="PANTHER" id="PTHR42715:SF10">
    <property type="entry name" value="BETA-GLUCOSIDASE"/>
    <property type="match status" value="1"/>
</dbReference>
<keyword evidence="6" id="KW-1185">Reference proteome</keyword>
<dbReference type="SUPFAM" id="SSF52279">
    <property type="entry name" value="Beta-D-glucan exohydrolase, C-terminal domain"/>
    <property type="match status" value="1"/>
</dbReference>
<dbReference type="InterPro" id="IPR013783">
    <property type="entry name" value="Ig-like_fold"/>
</dbReference>
<reference evidence="6" key="1">
    <citation type="journal article" date="2019" name="Int. J. Syst. Evol. Microbiol.">
        <title>The Global Catalogue of Microorganisms (GCM) 10K type strain sequencing project: providing services to taxonomists for standard genome sequencing and annotation.</title>
        <authorList>
            <consortium name="The Broad Institute Genomics Platform"/>
            <consortium name="The Broad Institute Genome Sequencing Center for Infectious Disease"/>
            <person name="Wu L."/>
            <person name="Ma J."/>
        </authorList>
    </citation>
    <scope>NUCLEOTIDE SEQUENCE [LARGE SCALE GENOMIC DNA]</scope>
    <source>
        <strain evidence="6">KCTC 12848</strain>
    </source>
</reference>
<dbReference type="InterPro" id="IPR001764">
    <property type="entry name" value="Glyco_hydro_3_N"/>
</dbReference>
<dbReference type="InterPro" id="IPR036881">
    <property type="entry name" value="Glyco_hydro_3_C_sf"/>
</dbReference>
<dbReference type="Gene3D" id="3.40.50.1700">
    <property type="entry name" value="Glycoside hydrolase family 3 C-terminal domain"/>
    <property type="match status" value="1"/>
</dbReference>
<dbReference type="SUPFAM" id="SSF56988">
    <property type="entry name" value="Anthrax protective antigen"/>
    <property type="match status" value="1"/>
</dbReference>
<feature type="domain" description="Glycoside hydrolase family 3 N-terminal" evidence="3">
    <location>
        <begin position="54"/>
        <end position="279"/>
    </location>
</feature>
<organism evidence="5 6">
    <name type="scientific">Saccharothrix xinjiangensis</name>
    <dbReference type="NCBI Taxonomy" id="204798"/>
    <lineage>
        <taxon>Bacteria</taxon>
        <taxon>Bacillati</taxon>
        <taxon>Actinomycetota</taxon>
        <taxon>Actinomycetes</taxon>
        <taxon>Pseudonocardiales</taxon>
        <taxon>Pseudonocardiaceae</taxon>
        <taxon>Saccharothrix</taxon>
    </lineage>
</organism>
<evidence type="ECO:0000313" key="5">
    <source>
        <dbReference type="EMBL" id="MFC5059282.1"/>
    </source>
</evidence>
<comment type="caution">
    <text evidence="5">The sequence shown here is derived from an EMBL/GenBank/DDBJ whole genome shotgun (WGS) entry which is preliminary data.</text>
</comment>
<dbReference type="InterPro" id="IPR002772">
    <property type="entry name" value="Glyco_hydro_3_C"/>
</dbReference>
<dbReference type="InterPro" id="IPR036962">
    <property type="entry name" value="Glyco_hydro_3_N_sf"/>
</dbReference>
<evidence type="ECO:0000313" key="6">
    <source>
        <dbReference type="Proteomes" id="UP001595833"/>
    </source>
</evidence>
<feature type="domain" description="Glycoside hydrolase family 3 C-terminal" evidence="4">
    <location>
        <begin position="312"/>
        <end position="684"/>
    </location>
</feature>
<sequence>MLVDDVELDLLVGKLDLARKVRLLTGATAWRTGEEPDIGLRSIVVSDGPIGVRGQRWDERSTSLALPSPTALAATWDLDLVARLGLLLAAEARRKGVDVLLAPTLNLHRSPFGGRHFECFSEDPLLTARVGAAYVTGVQRGGVAATAKHYVANDSETERMTLDARVGERALREVYLLPFEHAVEAGVWVVMSAYNGVNGVTMSESPLLDEPLKGEWGFDGVVVSDWGAVRSTAASANAGQDLAMPGPDSPWRDDLVAAVERGEVPEAAVDAKVERLLRLASRVGALNGARPTPPPRVEDPLGLLREAIAKSTVLLRNDGVLPLSPGARVAVLGPNAATARIQGGGSAGVHPGSVVSFVDGLREVAEVAHAPGVRLDHRPTPLTTADTRHPVTGEPGVLVRVLDADGVELASEDRLLGRVLEVPPVEGARAVEVRGVLTARTAGEWSFSVAGFGRLTLDVDGERVLDEHVPLETDDPAVIHLTPPHRRVTARLDEGQEVDLVARRELLEHTGTATALAADPPELGADEELARAVGLARDADVAVVVVGTTDEIESEGFDRASLALPGRQDELVRAVRAVNDRTVVVVNSGGPVELPWRDEVAAVLLTWFPGQEAGHGLADVLSGAREPGGRLPTTWAAGQADVPVSDVRPVDGVLRYAEGPDIGHRAWRRAGAAPAYWFGHGLGYTTWAYEHAEAAPGGALVRVRNTGGRPGRELVQVYAEGGGLVGWAHAEAGPGEAVEVRVELPDRVFRRWTPGGWVVDRDVSLLVGRSAGDTPLRIGERSPDVAE</sequence>